<organism evidence="1 2">
    <name type="scientific">Periplaneta americana</name>
    <name type="common">American cockroach</name>
    <name type="synonym">Blatta americana</name>
    <dbReference type="NCBI Taxonomy" id="6978"/>
    <lineage>
        <taxon>Eukaryota</taxon>
        <taxon>Metazoa</taxon>
        <taxon>Ecdysozoa</taxon>
        <taxon>Arthropoda</taxon>
        <taxon>Hexapoda</taxon>
        <taxon>Insecta</taxon>
        <taxon>Pterygota</taxon>
        <taxon>Neoptera</taxon>
        <taxon>Polyneoptera</taxon>
        <taxon>Dictyoptera</taxon>
        <taxon>Blattodea</taxon>
        <taxon>Blattoidea</taxon>
        <taxon>Blattidae</taxon>
        <taxon>Blattinae</taxon>
        <taxon>Periplaneta</taxon>
    </lineage>
</organism>
<reference evidence="1 2" key="1">
    <citation type="journal article" date="2022" name="Allergy">
        <title>Genome assembly and annotation of Periplaneta americana reveal a comprehensive cockroach allergen profile.</title>
        <authorList>
            <person name="Wang L."/>
            <person name="Xiong Q."/>
            <person name="Saelim N."/>
            <person name="Wang L."/>
            <person name="Nong W."/>
            <person name="Wan A.T."/>
            <person name="Shi M."/>
            <person name="Liu X."/>
            <person name="Cao Q."/>
            <person name="Hui J.H.L."/>
            <person name="Sookrung N."/>
            <person name="Leung T.F."/>
            <person name="Tungtrongchitr A."/>
            <person name="Tsui S.K.W."/>
        </authorList>
    </citation>
    <scope>NUCLEOTIDE SEQUENCE [LARGE SCALE GENOMIC DNA]</scope>
    <source>
        <strain evidence="1">PWHHKU_190912</strain>
    </source>
</reference>
<keyword evidence="2" id="KW-1185">Reference proteome</keyword>
<evidence type="ECO:0000313" key="1">
    <source>
        <dbReference type="EMBL" id="KAJ4440038.1"/>
    </source>
</evidence>
<sequence>MAGLCEGGNEPPGSLKAKSVLSADYFKRNSQLENLKKKTFGRPRRRREDNIKVDLRKVRHDARNWINLAQDRDQRWSYVREAMDIRVL</sequence>
<protein>
    <submittedName>
        <fullName evidence="1">Uncharacterized protein</fullName>
    </submittedName>
</protein>
<accession>A0ABQ8T0M2</accession>
<evidence type="ECO:0000313" key="2">
    <source>
        <dbReference type="Proteomes" id="UP001148838"/>
    </source>
</evidence>
<proteinExistence type="predicted"/>
<dbReference type="EMBL" id="JAJSOF020000017">
    <property type="protein sequence ID" value="KAJ4440038.1"/>
    <property type="molecule type" value="Genomic_DNA"/>
</dbReference>
<dbReference type="Proteomes" id="UP001148838">
    <property type="component" value="Unassembled WGS sequence"/>
</dbReference>
<gene>
    <name evidence="1" type="ORF">ANN_08169</name>
</gene>
<name>A0ABQ8T0M2_PERAM</name>
<comment type="caution">
    <text evidence="1">The sequence shown here is derived from an EMBL/GenBank/DDBJ whole genome shotgun (WGS) entry which is preliminary data.</text>
</comment>